<gene>
    <name evidence="7" type="ORF">SAMN05660443_2011</name>
</gene>
<feature type="transmembrane region" description="Helical" evidence="5">
    <location>
        <begin position="306"/>
        <end position="324"/>
    </location>
</feature>
<dbReference type="Gene3D" id="1.10.287.950">
    <property type="entry name" value="Methyl-accepting chemotaxis protein"/>
    <property type="match status" value="1"/>
</dbReference>
<evidence type="ECO:0000256" key="1">
    <source>
        <dbReference type="ARBA" id="ARBA00004370"/>
    </source>
</evidence>
<dbReference type="PROSITE" id="PS50111">
    <property type="entry name" value="CHEMOTAXIS_TRANSDUC_2"/>
    <property type="match status" value="1"/>
</dbReference>
<protein>
    <submittedName>
        <fullName evidence="7">Methyl-accepting chemotaxis protein</fullName>
    </submittedName>
</protein>
<evidence type="ECO:0000256" key="3">
    <source>
        <dbReference type="PROSITE-ProRule" id="PRU00284"/>
    </source>
</evidence>
<keyword evidence="8" id="KW-1185">Reference proteome</keyword>
<dbReference type="RefSeq" id="WP_091962876.1">
    <property type="nucleotide sequence ID" value="NZ_FOLH01000004.1"/>
</dbReference>
<organism evidence="7 8">
    <name type="scientific">Marinospirillum celere</name>
    <dbReference type="NCBI Taxonomy" id="1122252"/>
    <lineage>
        <taxon>Bacteria</taxon>
        <taxon>Pseudomonadati</taxon>
        <taxon>Pseudomonadota</taxon>
        <taxon>Gammaproteobacteria</taxon>
        <taxon>Oceanospirillales</taxon>
        <taxon>Oceanospirillaceae</taxon>
        <taxon>Marinospirillum</taxon>
    </lineage>
</organism>
<keyword evidence="2 3" id="KW-0807">Transducer</keyword>
<feature type="region of interest" description="Disordered" evidence="4">
    <location>
        <begin position="582"/>
        <end position="608"/>
    </location>
</feature>
<evidence type="ECO:0000256" key="2">
    <source>
        <dbReference type="ARBA" id="ARBA00023224"/>
    </source>
</evidence>
<feature type="transmembrane region" description="Helical" evidence="5">
    <location>
        <begin position="6"/>
        <end position="29"/>
    </location>
</feature>
<evidence type="ECO:0000259" key="6">
    <source>
        <dbReference type="PROSITE" id="PS50111"/>
    </source>
</evidence>
<evidence type="ECO:0000313" key="8">
    <source>
        <dbReference type="Proteomes" id="UP000199058"/>
    </source>
</evidence>
<keyword evidence="5" id="KW-0472">Membrane</keyword>
<sequence>MPIVTITRLASSLLAALALGFALTLYWGLTQLNHAFINALDYADLHRQVAVDIRGKISDYLETGNASQQLEAVRDLEALQKQVLPSLPASIAQQLEPASEALISGLTNEYLGAGKLAGDAQGLLYQNERETLAEIQRLQDYAQEAALEDPATGYQYLLIASSLYRELANIKTYREHFWTSGRQNHLDLLDASRSGYDEHLQALSDLPRLGIYPTTESDSMADLMGWGNRQSQAQQEEKGDEIERQLNYLHNRYPAEMDRSRQWREDRTTSLAAVNGLIDDFEQAILQGQQEVNQNKDQVEKQVKTLFFAFALSLLVMALMLYFFQQKVVINNLHKLEKALTLLVKQGKLQVVDMEADKTELGRIAKRFNQLITGMQKKEEEKNSQLEEVNATLQQVLTSFEQMSSSFLQTRRQLEDSGQFSVNLREMAEEVNSNSTQVHDFASEAAEMMQASEASALKVVTAGDQALEDIKEGQQALTDLVQAVEEVMGILEEVSSISDQTNLLALNAAIEAARAGEQGRGFAVVADEVRQLSQKTQGAVSHSTRLLEALQQTTSRLSAHIQNVGKATEHQKELAVHMQSTAKTLSQRSDLASQTASQGRELSTRQHQQVDAFSQQIKEMEVGAEQTLERIQELRQDVSHRIDWVRQVLVQD</sequence>
<dbReference type="STRING" id="1122252.SAMN05660443_2011"/>
<dbReference type="GO" id="GO:0006935">
    <property type="term" value="P:chemotaxis"/>
    <property type="evidence" value="ECO:0007669"/>
    <property type="project" value="UniProtKB-ARBA"/>
</dbReference>
<keyword evidence="5" id="KW-0812">Transmembrane</keyword>
<dbReference type="OrthoDB" id="7024925at2"/>
<dbReference type="GO" id="GO:0007165">
    <property type="term" value="P:signal transduction"/>
    <property type="evidence" value="ECO:0007669"/>
    <property type="project" value="UniProtKB-KW"/>
</dbReference>
<proteinExistence type="predicted"/>
<dbReference type="PANTHER" id="PTHR32089">
    <property type="entry name" value="METHYL-ACCEPTING CHEMOTAXIS PROTEIN MCPB"/>
    <property type="match status" value="1"/>
</dbReference>
<accession>A0A1I1HTD9</accession>
<evidence type="ECO:0000313" key="7">
    <source>
        <dbReference type="EMBL" id="SFC27131.1"/>
    </source>
</evidence>
<dbReference type="EMBL" id="FOLH01000004">
    <property type="protein sequence ID" value="SFC27131.1"/>
    <property type="molecule type" value="Genomic_DNA"/>
</dbReference>
<dbReference type="Pfam" id="PF00015">
    <property type="entry name" value="MCPsignal"/>
    <property type="match status" value="1"/>
</dbReference>
<reference evidence="7 8" key="1">
    <citation type="submission" date="2016-10" db="EMBL/GenBank/DDBJ databases">
        <authorList>
            <person name="de Groot N.N."/>
        </authorList>
    </citation>
    <scope>NUCLEOTIDE SEQUENCE [LARGE SCALE GENOMIC DNA]</scope>
    <source>
        <strain evidence="7 8">DSM 18438</strain>
    </source>
</reference>
<dbReference type="SUPFAM" id="SSF58104">
    <property type="entry name" value="Methyl-accepting chemotaxis protein (MCP) signaling domain"/>
    <property type="match status" value="1"/>
</dbReference>
<dbReference type="InterPro" id="IPR004089">
    <property type="entry name" value="MCPsignal_dom"/>
</dbReference>
<name>A0A1I1HTD9_9GAMM</name>
<evidence type="ECO:0000256" key="4">
    <source>
        <dbReference type="SAM" id="MobiDB-lite"/>
    </source>
</evidence>
<dbReference type="SMART" id="SM00283">
    <property type="entry name" value="MA"/>
    <property type="match status" value="1"/>
</dbReference>
<dbReference type="GO" id="GO:0016020">
    <property type="term" value="C:membrane"/>
    <property type="evidence" value="ECO:0007669"/>
    <property type="project" value="UniProtKB-SubCell"/>
</dbReference>
<dbReference type="PANTHER" id="PTHR32089:SF112">
    <property type="entry name" value="LYSOZYME-LIKE PROTEIN-RELATED"/>
    <property type="match status" value="1"/>
</dbReference>
<dbReference type="AlphaFoldDB" id="A0A1I1HTD9"/>
<comment type="subcellular location">
    <subcellularLocation>
        <location evidence="1">Membrane</location>
    </subcellularLocation>
</comment>
<feature type="domain" description="Methyl-accepting transducer" evidence="6">
    <location>
        <begin position="385"/>
        <end position="632"/>
    </location>
</feature>
<dbReference type="Proteomes" id="UP000199058">
    <property type="component" value="Unassembled WGS sequence"/>
</dbReference>
<evidence type="ECO:0000256" key="5">
    <source>
        <dbReference type="SAM" id="Phobius"/>
    </source>
</evidence>
<keyword evidence="5" id="KW-1133">Transmembrane helix</keyword>